<organism evidence="8 9">
    <name type="scientific">Acinetobacter guillouiae</name>
    <name type="common">Acinetobacter genomosp. 11</name>
    <dbReference type="NCBI Taxonomy" id="106649"/>
    <lineage>
        <taxon>Bacteria</taxon>
        <taxon>Pseudomonadati</taxon>
        <taxon>Pseudomonadota</taxon>
        <taxon>Gammaproteobacteria</taxon>
        <taxon>Moraxellales</taxon>
        <taxon>Moraxellaceae</taxon>
        <taxon>Acinetobacter</taxon>
    </lineage>
</organism>
<keyword evidence="4" id="KW-0812">Transmembrane</keyword>
<evidence type="ECO:0000256" key="3">
    <source>
        <dbReference type="ARBA" id="ARBA00022452"/>
    </source>
</evidence>
<sequence length="405" mass="45007">MNSIAWGLTLGSFVPLFSHAAGMEKSDQSILAFLEPNHYVEFSYAELYADVSGQLPQHEQFKQLGVQDFSTGNLVNNYHFVNAAAKLQIAPQLSFGLIYDQPYGVDLSYEYRPQSYAGKQLLEAGQFNFKSQNLSMLLGYQPSANWNIYAGGIYQQFEGELKVFGANYSAMSGYHAQLKQSSGHGWLAGLSYQIPEYAVKTAITYRSKINHQSAITEDVSAQVLSIIPFAKTQITTPQSVNLDLQTGLTSSNILYGNLRWVNWKDFEIQPRQFGAVVKIAAEQYPELIKPFNLIDYNKDQWSAKLGLAHVFSQQWVATTDISWDSGNANPAGTLNPSDGFYALGLGALYNINSQSFISYGVKYFKFNKAKVSDLDANTSIVQNSSLSEVGHNDAFAHGIRVGYRF</sequence>
<evidence type="ECO:0000256" key="4">
    <source>
        <dbReference type="ARBA" id="ARBA00022692"/>
    </source>
</evidence>
<accession>A0A8X8KCS6</accession>
<dbReference type="InterPro" id="IPR005017">
    <property type="entry name" value="OMPP1/FadL/TodX"/>
</dbReference>
<evidence type="ECO:0000256" key="7">
    <source>
        <dbReference type="ARBA" id="ARBA00023237"/>
    </source>
</evidence>
<dbReference type="GO" id="GO:0009279">
    <property type="term" value="C:cell outer membrane"/>
    <property type="evidence" value="ECO:0007669"/>
    <property type="project" value="UniProtKB-SubCell"/>
</dbReference>
<comment type="subcellular location">
    <subcellularLocation>
        <location evidence="1">Cell outer membrane</location>
        <topology evidence="1">Multi-pass membrane protein</topology>
    </subcellularLocation>
</comment>
<dbReference type="Pfam" id="PF03349">
    <property type="entry name" value="Toluene_X"/>
    <property type="match status" value="1"/>
</dbReference>
<dbReference type="EMBL" id="JAHWXT010000002">
    <property type="protein sequence ID" value="MCF0264654.1"/>
    <property type="molecule type" value="Genomic_DNA"/>
</dbReference>
<keyword evidence="3" id="KW-1134">Transmembrane beta strand</keyword>
<dbReference type="RefSeq" id="WP_234623271.1">
    <property type="nucleotide sequence ID" value="NZ_JAHWXT010000002.1"/>
</dbReference>
<name>A0A8X8KCS6_ACIGI</name>
<keyword evidence="5" id="KW-0732">Signal</keyword>
<evidence type="ECO:0000256" key="6">
    <source>
        <dbReference type="ARBA" id="ARBA00023136"/>
    </source>
</evidence>
<gene>
    <name evidence="8" type="ORF">KW868_09275</name>
</gene>
<comment type="caution">
    <text evidence="8">The sequence shown here is derived from an EMBL/GenBank/DDBJ whole genome shotgun (WGS) entry which is preliminary data.</text>
</comment>
<proteinExistence type="inferred from homology"/>
<dbReference type="AlphaFoldDB" id="A0A8X8KCS6"/>
<evidence type="ECO:0000256" key="1">
    <source>
        <dbReference type="ARBA" id="ARBA00004571"/>
    </source>
</evidence>
<evidence type="ECO:0000313" key="8">
    <source>
        <dbReference type="EMBL" id="MCF0264654.1"/>
    </source>
</evidence>
<evidence type="ECO:0000256" key="5">
    <source>
        <dbReference type="ARBA" id="ARBA00022729"/>
    </source>
</evidence>
<evidence type="ECO:0000256" key="2">
    <source>
        <dbReference type="ARBA" id="ARBA00008163"/>
    </source>
</evidence>
<dbReference type="Proteomes" id="UP000887320">
    <property type="component" value="Unassembled WGS sequence"/>
</dbReference>
<comment type="similarity">
    <text evidence="2">Belongs to the OmpP1/FadL family.</text>
</comment>
<reference evidence="8" key="1">
    <citation type="submission" date="2021-07" db="EMBL/GenBank/DDBJ databases">
        <authorList>
            <person name="Fernandez M."/>
            <person name="Pereira P."/>
            <person name="Torres Tejerizo G.A."/>
            <person name="Gonzalez P."/>
            <person name="Agostini E."/>
        </authorList>
    </citation>
    <scope>NUCLEOTIDE SEQUENCE</scope>
    <source>
        <strain evidence="8">SFC 500-1A</strain>
    </source>
</reference>
<dbReference type="SUPFAM" id="SSF56935">
    <property type="entry name" value="Porins"/>
    <property type="match status" value="1"/>
</dbReference>
<protein>
    <submittedName>
        <fullName evidence="8">Transport of long-chain fatty acid</fullName>
    </submittedName>
</protein>
<dbReference type="Gene3D" id="2.40.160.60">
    <property type="entry name" value="Outer membrane protein transport protein (OMPP1/FadL/TodX)"/>
    <property type="match status" value="1"/>
</dbReference>
<evidence type="ECO:0000313" key="9">
    <source>
        <dbReference type="Proteomes" id="UP000887320"/>
    </source>
</evidence>
<keyword evidence="6" id="KW-0472">Membrane</keyword>
<keyword evidence="7" id="KW-0998">Cell outer membrane</keyword>